<name>A0A0B1PGK3_UNCNE</name>
<accession>A0A0B1PGK3</accession>
<comment type="caution">
    <text evidence="1">The sequence shown here is derived from an EMBL/GenBank/DDBJ whole genome shotgun (WGS) entry which is preliminary data.</text>
</comment>
<organism evidence="1 2">
    <name type="scientific">Uncinula necator</name>
    <name type="common">Grape powdery mildew</name>
    <dbReference type="NCBI Taxonomy" id="52586"/>
    <lineage>
        <taxon>Eukaryota</taxon>
        <taxon>Fungi</taxon>
        <taxon>Dikarya</taxon>
        <taxon>Ascomycota</taxon>
        <taxon>Pezizomycotina</taxon>
        <taxon>Leotiomycetes</taxon>
        <taxon>Erysiphales</taxon>
        <taxon>Erysiphaceae</taxon>
        <taxon>Erysiphe</taxon>
    </lineage>
</organism>
<reference evidence="1 2" key="1">
    <citation type="journal article" date="2014" name="BMC Genomics">
        <title>Adaptive genomic structural variation in the grape powdery mildew pathogen, Erysiphe necator.</title>
        <authorList>
            <person name="Jones L."/>
            <person name="Riaz S."/>
            <person name="Morales-Cruz A."/>
            <person name="Amrine K.C."/>
            <person name="McGuire B."/>
            <person name="Gubler W.D."/>
            <person name="Walker M.A."/>
            <person name="Cantu D."/>
        </authorList>
    </citation>
    <scope>NUCLEOTIDE SEQUENCE [LARGE SCALE GENOMIC DNA]</scope>
    <source>
        <strain evidence="2">c</strain>
    </source>
</reference>
<proteinExistence type="predicted"/>
<dbReference type="HOGENOM" id="CLU_151460_0_0_1"/>
<sequence>MVSLIIIIKPSKSKSSPSRGAGLNAQYALHVWDSLKDSHHPSLQDSHSSPRVSIVFVSTSLSPQHLLSRSPQDWLREYRVMGSILSQRTPNDSKLLGQMVGCWLDFLEVVG</sequence>
<dbReference type="Proteomes" id="UP000030854">
    <property type="component" value="Unassembled WGS sequence"/>
</dbReference>
<gene>
    <name evidence="1" type="ORF">EV44_g3598</name>
</gene>
<protein>
    <submittedName>
        <fullName evidence="1">Uncharacterized protein</fullName>
    </submittedName>
</protein>
<dbReference type="AlphaFoldDB" id="A0A0B1PGK3"/>
<keyword evidence="2" id="KW-1185">Reference proteome</keyword>
<dbReference type="EMBL" id="JNVN01000302">
    <property type="protein sequence ID" value="KHJ35679.1"/>
    <property type="molecule type" value="Genomic_DNA"/>
</dbReference>
<evidence type="ECO:0000313" key="2">
    <source>
        <dbReference type="Proteomes" id="UP000030854"/>
    </source>
</evidence>
<evidence type="ECO:0000313" key="1">
    <source>
        <dbReference type="EMBL" id="KHJ35679.1"/>
    </source>
</evidence>